<feature type="region of interest" description="Disordered" evidence="1">
    <location>
        <begin position="32"/>
        <end position="66"/>
    </location>
</feature>
<name>A0AA92C6G2_RHIRH</name>
<evidence type="ECO:0000313" key="3">
    <source>
        <dbReference type="Proteomes" id="UP000244335"/>
    </source>
</evidence>
<accession>A0AA92C6G2</accession>
<proteinExistence type="predicted"/>
<dbReference type="Proteomes" id="UP000244335">
    <property type="component" value="Unassembled WGS sequence"/>
</dbReference>
<sequence>MIFISRILDIKEGRQFISKKRPLDFSAADSFEGKNLQRGTAPDNWKASGADQDMEAEDAGNKGNFP</sequence>
<comment type="caution">
    <text evidence="2">The sequence shown here is derived from an EMBL/GenBank/DDBJ whole genome shotgun (WGS) entry which is preliminary data.</text>
</comment>
<reference evidence="2 3" key="1">
    <citation type="submission" date="2018-04" db="EMBL/GenBank/DDBJ databases">
        <authorList>
            <person name="Hagen T."/>
        </authorList>
    </citation>
    <scope>NUCLEOTIDE SEQUENCE [LARGE SCALE GENOMIC DNA]</scope>
    <source>
        <strain evidence="2 3">TPD7009</strain>
    </source>
</reference>
<gene>
    <name evidence="2" type="ORF">DC430_03390</name>
</gene>
<dbReference type="AlphaFoldDB" id="A0AA92C6G2"/>
<protein>
    <submittedName>
        <fullName evidence="2">Uncharacterized protein</fullName>
    </submittedName>
</protein>
<dbReference type="EMBL" id="QDFR01000001">
    <property type="protein sequence ID" value="PVE56821.1"/>
    <property type="molecule type" value="Genomic_DNA"/>
</dbReference>
<evidence type="ECO:0000256" key="1">
    <source>
        <dbReference type="SAM" id="MobiDB-lite"/>
    </source>
</evidence>
<organism evidence="2 3">
    <name type="scientific">Rhizobium rhizogenes</name>
    <name type="common">Agrobacterium rhizogenes</name>
    <dbReference type="NCBI Taxonomy" id="359"/>
    <lineage>
        <taxon>Bacteria</taxon>
        <taxon>Pseudomonadati</taxon>
        <taxon>Pseudomonadota</taxon>
        <taxon>Alphaproteobacteria</taxon>
        <taxon>Hyphomicrobiales</taxon>
        <taxon>Rhizobiaceae</taxon>
        <taxon>Rhizobium/Agrobacterium group</taxon>
        <taxon>Rhizobium</taxon>
    </lineage>
</organism>
<evidence type="ECO:0000313" key="2">
    <source>
        <dbReference type="EMBL" id="PVE56821.1"/>
    </source>
</evidence>